<name>A0A7R9ASW0_TIMSH</name>
<keyword evidence="1" id="KW-0346">Stress response</keyword>
<proteinExistence type="inferred from homology"/>
<dbReference type="SUPFAM" id="SSF49764">
    <property type="entry name" value="HSP20-like chaperones"/>
    <property type="match status" value="2"/>
</dbReference>
<feature type="domain" description="SHSP" evidence="4">
    <location>
        <begin position="53"/>
        <end position="161"/>
    </location>
</feature>
<dbReference type="GO" id="GO:0051082">
    <property type="term" value="F:unfolded protein binding"/>
    <property type="evidence" value="ECO:0007669"/>
    <property type="project" value="TreeGrafter"/>
</dbReference>
<dbReference type="Pfam" id="PF00011">
    <property type="entry name" value="HSP20"/>
    <property type="match status" value="2"/>
</dbReference>
<dbReference type="InterPro" id="IPR002068">
    <property type="entry name" value="A-crystallin/Hsp20_dom"/>
</dbReference>
<dbReference type="GO" id="GO:0005634">
    <property type="term" value="C:nucleus"/>
    <property type="evidence" value="ECO:0007669"/>
    <property type="project" value="TreeGrafter"/>
</dbReference>
<dbReference type="PROSITE" id="PS01031">
    <property type="entry name" value="SHSP"/>
    <property type="match status" value="2"/>
</dbReference>
<dbReference type="GO" id="GO:0042026">
    <property type="term" value="P:protein refolding"/>
    <property type="evidence" value="ECO:0007669"/>
    <property type="project" value="TreeGrafter"/>
</dbReference>
<feature type="domain" description="SHSP" evidence="4">
    <location>
        <begin position="362"/>
        <end position="473"/>
    </location>
</feature>
<dbReference type="EMBL" id="OC001349">
    <property type="protein sequence ID" value="CAD7259705.1"/>
    <property type="molecule type" value="Genomic_DNA"/>
</dbReference>
<reference evidence="5" key="1">
    <citation type="submission" date="2020-11" db="EMBL/GenBank/DDBJ databases">
        <authorList>
            <person name="Tran Van P."/>
        </authorList>
    </citation>
    <scope>NUCLEOTIDE SEQUENCE</scope>
</reference>
<sequence length="878" mass="98572">MSLVPFLLSDVLDDLRRPRSLFDQNFGLGLLGDDLLRPQLLGPLSVGYYRPWRHLANRDSGVSNVKNDKDSFQVSLDVQQFKPEEITVKTIDNHIVVEGKHEERKDEHGFISRQFQRRYLLPQGVDPEAVTSTLSSDGVLSITAPKKACSVVSSNYGVMDAFNSVHLHRHSQRLVTSAPCRYSSPMASLVPTDSSQLTSVSQHLGIYSSPMASLVPTDSSQLTSDSQHLAYEKNKQLPVKHSIKGMSRVTYCCPWIQGCVRGASAHFVTIRSDLHFIRRLPMQLSSKHQGLTASEVDYSDTVPVKGSIVMSLIPFLLNDVLDDVRCPRSLLDQNFGLGLLNDDLMSPQIVGPLRVGYYRPWRHLANRDSGVSNIKNDKDSFQVSLDVQQFKPEEISVKTVDNYIVVEGKHEERKDEHGFISRQFQRRYLLPEGVDPQAVTSKLTSDGVLSISAPVKSLSAPENERCIPIIQTNQPAIKRQQESKLILHKAHLKSCTIAEHDKVHRATIKQFTLKLGPFGSHKQISPYSNCSVMTSESIYPAECTGTRQKLCLCSVMTSESIYPAKCTGTRQTLCLCSVKTRKSICPTMCTEPRQTLCLCSVMTRESICPTMCTEPRQTLCLCSVMTSESICPTMCTEPRQTLCLCSVMTKLCMSDTTQAGQGGCRKSFQMTSHKRKHSGAVKSDSNPSYKSEVCTKNYPRYVTTCGSQQMTNTMHSTAMSLAKVTSSREKPPPVHPTEIRTSISPSSAVELNTTSALANYATELAFPSPQIYFVRHSCRPNNLPPHILRRSLFVNKGGVRAENGHALEVFKYHRLHQGRISYKLLKIQNGFSNNHYCRPNHRDWNDEYLVMAPCRQERYLADRTEQDQFLWRNRIANL</sequence>
<dbReference type="PANTHER" id="PTHR45640:SF13">
    <property type="entry name" value="HEAT SHOCK PROTEIN 22-RELATED"/>
    <property type="match status" value="1"/>
</dbReference>
<evidence type="ECO:0000313" key="5">
    <source>
        <dbReference type="EMBL" id="CAD7259705.1"/>
    </source>
</evidence>
<protein>
    <recommendedName>
        <fullName evidence="4">SHSP domain-containing protein</fullName>
    </recommendedName>
</protein>
<comment type="similarity">
    <text evidence="2 3">Belongs to the small heat shock protein (HSP20) family.</text>
</comment>
<dbReference type="PRINTS" id="PR00299">
    <property type="entry name" value="ACRYSTALLIN"/>
</dbReference>
<dbReference type="AlphaFoldDB" id="A0A7R9ASW0"/>
<accession>A0A7R9ASW0</accession>
<dbReference type="InterPro" id="IPR001436">
    <property type="entry name" value="Alpha-crystallin/sHSP_animal"/>
</dbReference>
<organism evidence="5">
    <name type="scientific">Timema shepardi</name>
    <name type="common">Walking stick</name>
    <dbReference type="NCBI Taxonomy" id="629360"/>
    <lineage>
        <taxon>Eukaryota</taxon>
        <taxon>Metazoa</taxon>
        <taxon>Ecdysozoa</taxon>
        <taxon>Arthropoda</taxon>
        <taxon>Hexapoda</taxon>
        <taxon>Insecta</taxon>
        <taxon>Pterygota</taxon>
        <taxon>Neoptera</taxon>
        <taxon>Polyneoptera</taxon>
        <taxon>Phasmatodea</taxon>
        <taxon>Timematodea</taxon>
        <taxon>Timematoidea</taxon>
        <taxon>Timematidae</taxon>
        <taxon>Timema</taxon>
    </lineage>
</organism>
<dbReference type="PANTHER" id="PTHR45640">
    <property type="entry name" value="HEAT SHOCK PROTEIN HSP-12.2-RELATED"/>
    <property type="match status" value="1"/>
</dbReference>
<dbReference type="Gene3D" id="2.60.40.790">
    <property type="match status" value="2"/>
</dbReference>
<evidence type="ECO:0000259" key="4">
    <source>
        <dbReference type="PROSITE" id="PS01031"/>
    </source>
</evidence>
<evidence type="ECO:0000256" key="3">
    <source>
        <dbReference type="RuleBase" id="RU003616"/>
    </source>
</evidence>
<evidence type="ECO:0000256" key="1">
    <source>
        <dbReference type="ARBA" id="ARBA00023016"/>
    </source>
</evidence>
<dbReference type="InterPro" id="IPR008978">
    <property type="entry name" value="HSP20-like_chaperone"/>
</dbReference>
<dbReference type="GO" id="GO:0005737">
    <property type="term" value="C:cytoplasm"/>
    <property type="evidence" value="ECO:0007669"/>
    <property type="project" value="TreeGrafter"/>
</dbReference>
<dbReference type="GO" id="GO:0009408">
    <property type="term" value="P:response to heat"/>
    <property type="evidence" value="ECO:0007669"/>
    <property type="project" value="TreeGrafter"/>
</dbReference>
<dbReference type="CDD" id="cd06526">
    <property type="entry name" value="metazoan_ACD"/>
    <property type="match status" value="2"/>
</dbReference>
<gene>
    <name evidence="5" type="ORF">TSIB3V08_LOCUS3904</name>
</gene>
<evidence type="ECO:0000256" key="2">
    <source>
        <dbReference type="PROSITE-ProRule" id="PRU00285"/>
    </source>
</evidence>